<proteinExistence type="predicted"/>
<dbReference type="Proteomes" id="UP000189670">
    <property type="component" value="Unassembled WGS sequence"/>
</dbReference>
<dbReference type="SUPFAM" id="SSF117074">
    <property type="entry name" value="Hypothetical protein PA1324"/>
    <property type="match status" value="1"/>
</dbReference>
<evidence type="ECO:0000313" key="2">
    <source>
        <dbReference type="Proteomes" id="UP000189670"/>
    </source>
</evidence>
<name>A0A1V1P1C7_9BACT</name>
<gene>
    <name evidence="1" type="ORF">OMM_04474</name>
</gene>
<sequence>MRNTNGDPVADTIVKAISESNPGSLRMTTSNTQGFYKIKNIPAGSDYVIKVEPLHYGKQTKIGQTAGTSVDFVLSNGGMISGFVKNSELSPIRGIFVQLSSSFLDKPLIKVTNNQGYFAFKGLSENDPGGNLITDYAISTASIDYLTEESTGHKLGDEVNLTLTSAVENVIKGKLIDSSNAMPPAKNYARVYLYEANSRLKSKVKIDANGEFEFTGLDLNINYQIKFKVLEGAMSGQRRWAGENGPEISKSNAKSYPVGSTIECQLDNLW</sequence>
<dbReference type="EMBL" id="ATBP01000898">
    <property type="protein sequence ID" value="ETR68594.1"/>
    <property type="molecule type" value="Genomic_DNA"/>
</dbReference>
<organism evidence="1 2">
    <name type="scientific">Candidatus Magnetoglobus multicellularis str. Araruama</name>
    <dbReference type="NCBI Taxonomy" id="890399"/>
    <lineage>
        <taxon>Bacteria</taxon>
        <taxon>Pseudomonadati</taxon>
        <taxon>Thermodesulfobacteriota</taxon>
        <taxon>Desulfobacteria</taxon>
        <taxon>Desulfobacterales</taxon>
        <taxon>Desulfobacteraceae</taxon>
        <taxon>Candidatus Magnetoglobus</taxon>
    </lineage>
</organism>
<protein>
    <submittedName>
        <fullName evidence="1">Uncharacterized protein</fullName>
    </submittedName>
</protein>
<accession>A0A1V1P1C7</accession>
<evidence type="ECO:0000313" key="1">
    <source>
        <dbReference type="EMBL" id="ETR68594.1"/>
    </source>
</evidence>
<reference evidence="2" key="1">
    <citation type="submission" date="2012-11" db="EMBL/GenBank/DDBJ databases">
        <authorList>
            <person name="Lucero-Rivera Y.E."/>
            <person name="Tovar-Ramirez D."/>
        </authorList>
    </citation>
    <scope>NUCLEOTIDE SEQUENCE [LARGE SCALE GENOMIC DNA]</scope>
    <source>
        <strain evidence="2">Araruama</strain>
    </source>
</reference>
<comment type="caution">
    <text evidence="1">The sequence shown here is derived from an EMBL/GenBank/DDBJ whole genome shotgun (WGS) entry which is preliminary data.</text>
</comment>
<dbReference type="AlphaFoldDB" id="A0A1V1P1C7"/>